<protein>
    <recommendedName>
        <fullName evidence="1">AB hydrolase-1 domain-containing protein</fullName>
    </recommendedName>
</protein>
<dbReference type="InterPro" id="IPR029058">
    <property type="entry name" value="AB_hydrolase_fold"/>
</dbReference>
<gene>
    <name evidence="2" type="ORF">SASPL_135625</name>
</gene>
<dbReference type="PANTHER" id="PTHR43329">
    <property type="entry name" value="EPOXIDE HYDROLASE"/>
    <property type="match status" value="1"/>
</dbReference>
<sequence length="132" mass="14875">MKQSEISSKRRRKTMVMGCDVNHQTVKGNGIWMHVAEKGSGPLVLLLHGFPETWFSWHRQIDFLAVTPDLRGFGDSDAPLSPSSYTCYHPKSQLQTRTRVMVGSCFPSGQFHFSLKKNSDVVKQLKQIVPNG</sequence>
<dbReference type="AlphaFoldDB" id="A0A8X8WYI3"/>
<evidence type="ECO:0000313" key="3">
    <source>
        <dbReference type="Proteomes" id="UP000298416"/>
    </source>
</evidence>
<dbReference type="GO" id="GO:0016787">
    <property type="term" value="F:hydrolase activity"/>
    <property type="evidence" value="ECO:0007669"/>
    <property type="project" value="UniProtKB-ARBA"/>
</dbReference>
<name>A0A8X8WYI3_SALSN</name>
<dbReference type="InterPro" id="IPR000073">
    <property type="entry name" value="AB_hydrolase_1"/>
</dbReference>
<accession>A0A8X8WYI3</accession>
<proteinExistence type="predicted"/>
<reference evidence="2" key="1">
    <citation type="submission" date="2018-01" db="EMBL/GenBank/DDBJ databases">
        <authorList>
            <person name="Mao J.F."/>
        </authorList>
    </citation>
    <scope>NUCLEOTIDE SEQUENCE</scope>
    <source>
        <strain evidence="2">Huo1</strain>
        <tissue evidence="2">Leaf</tissue>
    </source>
</reference>
<evidence type="ECO:0000259" key="1">
    <source>
        <dbReference type="Pfam" id="PF00561"/>
    </source>
</evidence>
<keyword evidence="3" id="KW-1185">Reference proteome</keyword>
<comment type="caution">
    <text evidence="2">The sequence shown here is derived from an EMBL/GenBank/DDBJ whole genome shotgun (WGS) entry which is preliminary data.</text>
</comment>
<dbReference type="Gene3D" id="3.40.50.1820">
    <property type="entry name" value="alpha/beta hydrolase"/>
    <property type="match status" value="1"/>
</dbReference>
<feature type="domain" description="AB hydrolase-1" evidence="1">
    <location>
        <begin position="42"/>
        <end position="86"/>
    </location>
</feature>
<dbReference type="SUPFAM" id="SSF53474">
    <property type="entry name" value="alpha/beta-Hydrolases"/>
    <property type="match status" value="1"/>
</dbReference>
<dbReference type="Proteomes" id="UP000298416">
    <property type="component" value="Unassembled WGS sequence"/>
</dbReference>
<reference evidence="2" key="2">
    <citation type="submission" date="2020-08" db="EMBL/GenBank/DDBJ databases">
        <title>Plant Genome Project.</title>
        <authorList>
            <person name="Zhang R.-G."/>
        </authorList>
    </citation>
    <scope>NUCLEOTIDE SEQUENCE</scope>
    <source>
        <strain evidence="2">Huo1</strain>
        <tissue evidence="2">Leaf</tissue>
    </source>
</reference>
<dbReference type="EMBL" id="PNBA02000013">
    <property type="protein sequence ID" value="KAG6403405.1"/>
    <property type="molecule type" value="Genomic_DNA"/>
</dbReference>
<evidence type="ECO:0000313" key="2">
    <source>
        <dbReference type="EMBL" id="KAG6403405.1"/>
    </source>
</evidence>
<organism evidence="2">
    <name type="scientific">Salvia splendens</name>
    <name type="common">Scarlet sage</name>
    <dbReference type="NCBI Taxonomy" id="180675"/>
    <lineage>
        <taxon>Eukaryota</taxon>
        <taxon>Viridiplantae</taxon>
        <taxon>Streptophyta</taxon>
        <taxon>Embryophyta</taxon>
        <taxon>Tracheophyta</taxon>
        <taxon>Spermatophyta</taxon>
        <taxon>Magnoliopsida</taxon>
        <taxon>eudicotyledons</taxon>
        <taxon>Gunneridae</taxon>
        <taxon>Pentapetalae</taxon>
        <taxon>asterids</taxon>
        <taxon>lamiids</taxon>
        <taxon>Lamiales</taxon>
        <taxon>Lamiaceae</taxon>
        <taxon>Nepetoideae</taxon>
        <taxon>Mentheae</taxon>
        <taxon>Salviinae</taxon>
        <taxon>Salvia</taxon>
        <taxon>Salvia subgen. Calosphace</taxon>
        <taxon>core Calosphace</taxon>
    </lineage>
</organism>
<dbReference type="Pfam" id="PF00561">
    <property type="entry name" value="Abhydrolase_1"/>
    <property type="match status" value="1"/>
</dbReference>